<organism evidence="3 4">
    <name type="scientific">bacterium (Candidatus Ratteibacteria) CG15_BIG_FIL_POST_REV_8_21_14_020_41_12</name>
    <dbReference type="NCBI Taxonomy" id="2014291"/>
    <lineage>
        <taxon>Bacteria</taxon>
        <taxon>Candidatus Ratteibacteria</taxon>
    </lineage>
</organism>
<dbReference type="AlphaFoldDB" id="A0A2M7GWB3"/>
<dbReference type="InterPro" id="IPR027417">
    <property type="entry name" value="P-loop_NTPase"/>
</dbReference>
<dbReference type="InterPro" id="IPR006321">
    <property type="entry name" value="PilT/PilU"/>
</dbReference>
<dbReference type="Gene3D" id="3.40.50.300">
    <property type="entry name" value="P-loop containing nucleotide triphosphate hydrolases"/>
    <property type="match status" value="1"/>
</dbReference>
<dbReference type="Proteomes" id="UP000230025">
    <property type="component" value="Unassembled WGS sequence"/>
</dbReference>
<dbReference type="NCBIfam" id="TIGR01420">
    <property type="entry name" value="pilT_fam"/>
    <property type="match status" value="1"/>
</dbReference>
<dbReference type="InterPro" id="IPR050921">
    <property type="entry name" value="T4SS_GSP_E_ATPase"/>
</dbReference>
<dbReference type="EMBL" id="PFFY01000329">
    <property type="protein sequence ID" value="PIW31631.1"/>
    <property type="molecule type" value="Genomic_DNA"/>
</dbReference>
<dbReference type="PANTHER" id="PTHR30486">
    <property type="entry name" value="TWITCHING MOTILITY PROTEIN PILT"/>
    <property type="match status" value="1"/>
</dbReference>
<protein>
    <submittedName>
        <fullName evidence="3">Type IV pili twitching motility protein PilT</fullName>
    </submittedName>
</protein>
<comment type="similarity">
    <text evidence="1">Belongs to the GSP E family.</text>
</comment>
<evidence type="ECO:0000313" key="4">
    <source>
        <dbReference type="Proteomes" id="UP000230025"/>
    </source>
</evidence>
<dbReference type="GO" id="GO:0016887">
    <property type="term" value="F:ATP hydrolysis activity"/>
    <property type="evidence" value="ECO:0007669"/>
    <property type="project" value="InterPro"/>
</dbReference>
<dbReference type="Gene3D" id="3.30.450.90">
    <property type="match status" value="1"/>
</dbReference>
<sequence length="356" mass="39835">MSQEINSLLDIIVEKNASDLHLHVDKPPTMRVNNQLVEMGKKPLTPEDTVSYMKAIASAEQQAEVEKVGGTDFGYAFGDKARFRVSIYRQKGNINLAMRLIPYQFLTFEELGLDKQIKELCRRPRGLILVTGPTGSGKTTTLATMIDYINCERDSHIITVEDPIEYYHTHKKSIVSQRELGSDVPSFPEALRRGLRQDPDVFLVGELRDLDTISAAITAAETGHLVLGTLHTTGAVRTVDRIIDVFPVDQQEQIRIMLSVSIIAVISQQLLARADGKGRVAAFEIMVATPAIANLIREKKTYRILSELQTGTKYGMITMDESLMRLYSSGIISYDILLESAYDPEQIHLQLGEKRK</sequence>
<reference evidence="4" key="1">
    <citation type="submission" date="2017-09" db="EMBL/GenBank/DDBJ databases">
        <title>Depth-based differentiation of microbial function through sediment-hosted aquifers and enrichment of novel symbionts in the deep terrestrial subsurface.</title>
        <authorList>
            <person name="Probst A.J."/>
            <person name="Ladd B."/>
            <person name="Jarett J.K."/>
            <person name="Geller-Mcgrath D.E."/>
            <person name="Sieber C.M.K."/>
            <person name="Emerson J.B."/>
            <person name="Anantharaman K."/>
            <person name="Thomas B.C."/>
            <person name="Malmstrom R."/>
            <person name="Stieglmeier M."/>
            <person name="Klingl A."/>
            <person name="Woyke T."/>
            <person name="Ryan C.M."/>
            <person name="Banfield J.F."/>
        </authorList>
    </citation>
    <scope>NUCLEOTIDE SEQUENCE [LARGE SCALE GENOMIC DNA]</scope>
</reference>
<dbReference type="Pfam" id="PF00437">
    <property type="entry name" value="T2SSE"/>
    <property type="match status" value="1"/>
</dbReference>
<dbReference type="CDD" id="cd01131">
    <property type="entry name" value="PilT"/>
    <property type="match status" value="1"/>
</dbReference>
<accession>A0A2M7GWB3</accession>
<evidence type="ECO:0000313" key="3">
    <source>
        <dbReference type="EMBL" id="PIW31631.1"/>
    </source>
</evidence>
<dbReference type="SMART" id="SM00382">
    <property type="entry name" value="AAA"/>
    <property type="match status" value="1"/>
</dbReference>
<feature type="domain" description="AAA+ ATPase" evidence="2">
    <location>
        <begin position="124"/>
        <end position="249"/>
    </location>
</feature>
<evidence type="ECO:0000259" key="2">
    <source>
        <dbReference type="SMART" id="SM00382"/>
    </source>
</evidence>
<dbReference type="SUPFAM" id="SSF52540">
    <property type="entry name" value="P-loop containing nucleoside triphosphate hydrolases"/>
    <property type="match status" value="1"/>
</dbReference>
<dbReference type="InterPro" id="IPR001482">
    <property type="entry name" value="T2SS/T4SS_dom"/>
</dbReference>
<dbReference type="InterPro" id="IPR003593">
    <property type="entry name" value="AAA+_ATPase"/>
</dbReference>
<proteinExistence type="inferred from homology"/>
<name>A0A2M7GWB3_9BACT</name>
<dbReference type="PANTHER" id="PTHR30486:SF16">
    <property type="entry name" value="TWITCHING MOTILITY PROTEIN PILT"/>
    <property type="match status" value="1"/>
</dbReference>
<gene>
    <name evidence="3" type="ORF">COW28_06985</name>
</gene>
<dbReference type="GO" id="GO:0005524">
    <property type="term" value="F:ATP binding"/>
    <property type="evidence" value="ECO:0007669"/>
    <property type="project" value="InterPro"/>
</dbReference>
<comment type="caution">
    <text evidence="3">The sequence shown here is derived from an EMBL/GenBank/DDBJ whole genome shotgun (WGS) entry which is preliminary data.</text>
</comment>
<evidence type="ECO:0000256" key="1">
    <source>
        <dbReference type="ARBA" id="ARBA00006611"/>
    </source>
</evidence>